<dbReference type="SUPFAM" id="SSF49899">
    <property type="entry name" value="Concanavalin A-like lectins/glucanases"/>
    <property type="match status" value="1"/>
</dbReference>
<dbReference type="RefSeq" id="WP_179454603.1">
    <property type="nucleotide sequence ID" value="NZ_BAAAPX010000001.1"/>
</dbReference>
<comment type="caution">
    <text evidence="1">The sequence shown here is derived from an EMBL/GenBank/DDBJ whole genome shotgun (WGS) entry which is preliminary data.</text>
</comment>
<dbReference type="EMBL" id="JACCBJ010000001">
    <property type="protein sequence ID" value="NYD73131.1"/>
    <property type="molecule type" value="Genomic_DNA"/>
</dbReference>
<evidence type="ECO:0000313" key="2">
    <source>
        <dbReference type="Proteomes" id="UP000589620"/>
    </source>
</evidence>
<gene>
    <name evidence="1" type="ORF">BJ963_000650</name>
</gene>
<organism evidence="1 2">
    <name type="scientific">Leifsonia soli</name>
    <dbReference type="NCBI Taxonomy" id="582665"/>
    <lineage>
        <taxon>Bacteria</taxon>
        <taxon>Bacillati</taxon>
        <taxon>Actinomycetota</taxon>
        <taxon>Actinomycetes</taxon>
        <taxon>Micrococcales</taxon>
        <taxon>Microbacteriaceae</taxon>
        <taxon>Leifsonia</taxon>
    </lineage>
</organism>
<dbReference type="Gene3D" id="2.60.120.200">
    <property type="match status" value="1"/>
</dbReference>
<dbReference type="Proteomes" id="UP000589620">
    <property type="component" value="Unassembled WGS sequence"/>
</dbReference>
<dbReference type="PANTHER" id="PTHR35332">
    <property type="entry name" value="REGULATION OF ENOLASE PROTEIN 1"/>
    <property type="match status" value="1"/>
</dbReference>
<sequence length="202" mass="21900">MPISIPALPELSWTHTPGDADYDASTEALALTAAAGVDWSNDPLGEHAQHAATALVFDAPAGDFTLSARVRVASPRTTFDAGALVLWSDDDHWAKLCFEYSPQGRPMVVSVVTDRYSDDGNSTLVSSGEVFLRVARVGEAWAFHASADGIRWDFVRLFRLAPGAGAWRVGFLSQAPRGDTCTATFDRIVLRHERLADLRNGE</sequence>
<proteinExistence type="predicted"/>
<dbReference type="Pfam" id="PF07081">
    <property type="entry name" value="DUF1349"/>
    <property type="match status" value="1"/>
</dbReference>
<evidence type="ECO:0008006" key="3">
    <source>
        <dbReference type="Google" id="ProtNLM"/>
    </source>
</evidence>
<accession>A0A852SWP8</accession>
<reference evidence="1 2" key="1">
    <citation type="submission" date="2020-07" db="EMBL/GenBank/DDBJ databases">
        <title>Sequencing the genomes of 1000 actinobacteria strains.</title>
        <authorList>
            <person name="Klenk H.-P."/>
        </authorList>
    </citation>
    <scope>NUCLEOTIDE SEQUENCE [LARGE SCALE GENOMIC DNA]</scope>
    <source>
        <strain evidence="1 2">DSM 23871</strain>
    </source>
</reference>
<protein>
    <recommendedName>
        <fullName evidence="3">DUF1349 domain-containing protein</fullName>
    </recommendedName>
</protein>
<keyword evidence="2" id="KW-1185">Reference proteome</keyword>
<name>A0A852SWP8_9MICO</name>
<dbReference type="AlphaFoldDB" id="A0A852SWP8"/>
<dbReference type="InterPro" id="IPR013320">
    <property type="entry name" value="ConA-like_dom_sf"/>
</dbReference>
<dbReference type="PANTHER" id="PTHR35332:SF2">
    <property type="entry name" value="REGULATION OF ENOLASE PROTEIN 1"/>
    <property type="match status" value="1"/>
</dbReference>
<evidence type="ECO:0000313" key="1">
    <source>
        <dbReference type="EMBL" id="NYD73131.1"/>
    </source>
</evidence>
<dbReference type="InterPro" id="IPR009784">
    <property type="entry name" value="DUF1349"/>
</dbReference>